<feature type="domain" description="4Fe-4S ferredoxin-type" evidence="4">
    <location>
        <begin position="3"/>
        <end position="32"/>
    </location>
</feature>
<evidence type="ECO:0000313" key="5">
    <source>
        <dbReference type="EMBL" id="SHF09192.1"/>
    </source>
</evidence>
<dbReference type="Gene3D" id="3.30.70.20">
    <property type="match status" value="2"/>
</dbReference>
<dbReference type="PROSITE" id="PS51379">
    <property type="entry name" value="4FE4S_FER_2"/>
    <property type="match status" value="2"/>
</dbReference>
<reference evidence="5 6" key="1">
    <citation type="submission" date="2016-11" db="EMBL/GenBank/DDBJ databases">
        <authorList>
            <person name="Jaros S."/>
            <person name="Januszkiewicz K."/>
            <person name="Wedrychowicz H."/>
        </authorList>
    </citation>
    <scope>NUCLEOTIDE SEQUENCE [LARGE SCALE GENOMIC DNA]</scope>
    <source>
        <strain evidence="5 6">DSM 17459</strain>
    </source>
</reference>
<dbReference type="EMBL" id="FQVI01000012">
    <property type="protein sequence ID" value="SHF09192.1"/>
    <property type="molecule type" value="Genomic_DNA"/>
</dbReference>
<evidence type="ECO:0000259" key="4">
    <source>
        <dbReference type="PROSITE" id="PS51379"/>
    </source>
</evidence>
<accession>A0A1M4YUN0</accession>
<dbReference type="PANTHER" id="PTHR43122:SF1">
    <property type="entry name" value="IRON-SULFUR-BINDING PROTEIN"/>
    <property type="match status" value="1"/>
</dbReference>
<gene>
    <name evidence="5" type="ORF">SAMN02745158_02511</name>
</gene>
<dbReference type="GO" id="GO:0046872">
    <property type="term" value="F:metal ion binding"/>
    <property type="evidence" value="ECO:0007669"/>
    <property type="project" value="UniProtKB-KW"/>
</dbReference>
<dbReference type="Proteomes" id="UP000184245">
    <property type="component" value="Unassembled WGS sequence"/>
</dbReference>
<dbReference type="GO" id="GO:0051536">
    <property type="term" value="F:iron-sulfur cluster binding"/>
    <property type="evidence" value="ECO:0007669"/>
    <property type="project" value="UniProtKB-KW"/>
</dbReference>
<keyword evidence="1" id="KW-0479">Metal-binding</keyword>
<dbReference type="PROSITE" id="PS00198">
    <property type="entry name" value="4FE4S_FER_1"/>
    <property type="match status" value="1"/>
</dbReference>
<evidence type="ECO:0000256" key="3">
    <source>
        <dbReference type="ARBA" id="ARBA00023014"/>
    </source>
</evidence>
<dbReference type="PANTHER" id="PTHR43122">
    <property type="entry name" value="FERREDOXIN SUBUNIT OF PYRUVATE:FLAVODOXIN OXIDOREDUCTASE-RELATED"/>
    <property type="match status" value="1"/>
</dbReference>
<dbReference type="STRING" id="1122155.SAMN02745158_02511"/>
<sequence>MGLAVKVEKERCKGCQYCIKACPKDAVSLSGERNSQGIEYISVDLEKCVGCGTCYTVCPDLVFTIS</sequence>
<dbReference type="InterPro" id="IPR017900">
    <property type="entry name" value="4Fe4S_Fe_S_CS"/>
</dbReference>
<evidence type="ECO:0000256" key="1">
    <source>
        <dbReference type="ARBA" id="ARBA00022723"/>
    </source>
</evidence>
<evidence type="ECO:0000313" key="6">
    <source>
        <dbReference type="Proteomes" id="UP000184245"/>
    </source>
</evidence>
<name>A0A1M4YUN0_9CLOT</name>
<keyword evidence="2" id="KW-0408">Iron</keyword>
<organism evidence="5 6">
    <name type="scientific">Lactonifactor longoviformis DSM 17459</name>
    <dbReference type="NCBI Taxonomy" id="1122155"/>
    <lineage>
        <taxon>Bacteria</taxon>
        <taxon>Bacillati</taxon>
        <taxon>Bacillota</taxon>
        <taxon>Clostridia</taxon>
        <taxon>Eubacteriales</taxon>
        <taxon>Clostridiaceae</taxon>
        <taxon>Lactonifactor</taxon>
    </lineage>
</organism>
<keyword evidence="3" id="KW-0411">Iron-sulfur</keyword>
<evidence type="ECO:0000256" key="2">
    <source>
        <dbReference type="ARBA" id="ARBA00023004"/>
    </source>
</evidence>
<dbReference type="AlphaFoldDB" id="A0A1M4YUN0"/>
<dbReference type="SUPFAM" id="SSF54862">
    <property type="entry name" value="4Fe-4S ferredoxins"/>
    <property type="match status" value="1"/>
</dbReference>
<dbReference type="Pfam" id="PF12838">
    <property type="entry name" value="Fer4_7"/>
    <property type="match status" value="1"/>
</dbReference>
<proteinExistence type="predicted"/>
<protein>
    <submittedName>
        <fullName evidence="5">2-oxoglutarate ferredoxin oxidoreductase subunit delta</fullName>
    </submittedName>
</protein>
<dbReference type="OrthoDB" id="9794954at2"/>
<feature type="domain" description="4Fe-4S ferredoxin-type" evidence="4">
    <location>
        <begin position="39"/>
        <end position="66"/>
    </location>
</feature>
<keyword evidence="6" id="KW-1185">Reference proteome</keyword>
<dbReference type="InterPro" id="IPR017896">
    <property type="entry name" value="4Fe4S_Fe-S-bd"/>
</dbReference>